<dbReference type="RefSeq" id="WP_219875914.1">
    <property type="nucleotide sequence ID" value="NZ_JAHYXK010000002.1"/>
</dbReference>
<evidence type="ECO:0000256" key="3">
    <source>
        <dbReference type="ARBA" id="ARBA00022692"/>
    </source>
</evidence>
<organism evidence="8 9">
    <name type="scientific">Pontibacter aydingkolensis</name>
    <dbReference type="NCBI Taxonomy" id="1911536"/>
    <lineage>
        <taxon>Bacteria</taxon>
        <taxon>Pseudomonadati</taxon>
        <taxon>Bacteroidota</taxon>
        <taxon>Cytophagia</taxon>
        <taxon>Cytophagales</taxon>
        <taxon>Hymenobacteraceae</taxon>
        <taxon>Pontibacter</taxon>
    </lineage>
</organism>
<reference evidence="8 9" key="1">
    <citation type="journal article" date="2016" name="Int. J. Syst. Evol. Microbiol.">
        <title>Pontibacter aydingkolensis sp. nov., isolated from soil of a salt lake.</title>
        <authorList>
            <person name="Osman G."/>
            <person name="Zhang T."/>
            <person name="Lou K."/>
            <person name="Gao Y."/>
            <person name="Chang W."/>
            <person name="Lin Q."/>
            <person name="Yang H.M."/>
            <person name="Huo X.D."/>
            <person name="Wang N."/>
        </authorList>
    </citation>
    <scope>NUCLEOTIDE SEQUENCE [LARGE SCALE GENOMIC DNA]</scope>
    <source>
        <strain evidence="8 9">KACC 19255</strain>
    </source>
</reference>
<dbReference type="Proteomes" id="UP000813018">
    <property type="component" value="Unassembled WGS sequence"/>
</dbReference>
<evidence type="ECO:0000313" key="9">
    <source>
        <dbReference type="Proteomes" id="UP000813018"/>
    </source>
</evidence>
<name>A0ABS7CQ96_9BACT</name>
<evidence type="ECO:0000256" key="4">
    <source>
        <dbReference type="ARBA" id="ARBA00022989"/>
    </source>
</evidence>
<keyword evidence="4 6" id="KW-1133">Transmembrane helix</keyword>
<keyword evidence="9" id="KW-1185">Reference proteome</keyword>
<evidence type="ECO:0000256" key="6">
    <source>
        <dbReference type="SAM" id="Phobius"/>
    </source>
</evidence>
<proteinExistence type="predicted"/>
<evidence type="ECO:0000259" key="7">
    <source>
        <dbReference type="Pfam" id="PF13396"/>
    </source>
</evidence>
<protein>
    <submittedName>
        <fullName evidence="8">PLDc N-terminal domain-containing protein</fullName>
    </submittedName>
</protein>
<dbReference type="InterPro" id="IPR027379">
    <property type="entry name" value="CLS_N"/>
</dbReference>
<evidence type="ECO:0000256" key="1">
    <source>
        <dbReference type="ARBA" id="ARBA00004651"/>
    </source>
</evidence>
<dbReference type="EMBL" id="JAHYXK010000002">
    <property type="protein sequence ID" value="MBW7466022.1"/>
    <property type="molecule type" value="Genomic_DNA"/>
</dbReference>
<keyword evidence="2" id="KW-1003">Cell membrane</keyword>
<keyword evidence="5 6" id="KW-0472">Membrane</keyword>
<evidence type="ECO:0000256" key="5">
    <source>
        <dbReference type="ARBA" id="ARBA00023136"/>
    </source>
</evidence>
<comment type="subcellular location">
    <subcellularLocation>
        <location evidence="1">Cell membrane</location>
        <topology evidence="1">Multi-pass membrane protein</topology>
    </subcellularLocation>
</comment>
<feature type="transmembrane region" description="Helical" evidence="6">
    <location>
        <begin position="6"/>
        <end position="31"/>
    </location>
</feature>
<sequence>MEQLFARYPLVVILILANYLVVLLSIFHLIFRSNHTLTQRLNWMLLLWILPVFGPAAYWYFWNKKTGD</sequence>
<dbReference type="Pfam" id="PF13396">
    <property type="entry name" value="PLDc_N"/>
    <property type="match status" value="1"/>
</dbReference>
<evidence type="ECO:0000313" key="8">
    <source>
        <dbReference type="EMBL" id="MBW7466022.1"/>
    </source>
</evidence>
<evidence type="ECO:0000256" key="2">
    <source>
        <dbReference type="ARBA" id="ARBA00022475"/>
    </source>
</evidence>
<comment type="caution">
    <text evidence="8">The sequence shown here is derived from an EMBL/GenBank/DDBJ whole genome shotgun (WGS) entry which is preliminary data.</text>
</comment>
<feature type="domain" description="Cardiolipin synthase N-terminal" evidence="7">
    <location>
        <begin position="21"/>
        <end position="61"/>
    </location>
</feature>
<feature type="transmembrane region" description="Helical" evidence="6">
    <location>
        <begin position="43"/>
        <end position="62"/>
    </location>
</feature>
<keyword evidence="3 6" id="KW-0812">Transmembrane</keyword>
<accession>A0ABS7CQ96</accession>
<gene>
    <name evidence="8" type="ORF">K0O23_03010</name>
</gene>